<dbReference type="InterPro" id="IPR011990">
    <property type="entry name" value="TPR-like_helical_dom_sf"/>
</dbReference>
<protein>
    <submittedName>
        <fullName evidence="2">Uncharacterized protein</fullName>
    </submittedName>
</protein>
<accession>A0A5P1F2I3</accession>
<feature type="chain" id="PRO_5024271323" evidence="1">
    <location>
        <begin position="16"/>
        <end position="150"/>
    </location>
</feature>
<dbReference type="AlphaFoldDB" id="A0A5P1F2I3"/>
<reference evidence="3" key="1">
    <citation type="journal article" date="2017" name="Nat. Commun.">
        <title>The asparagus genome sheds light on the origin and evolution of a young Y chromosome.</title>
        <authorList>
            <person name="Harkess A."/>
            <person name="Zhou J."/>
            <person name="Xu C."/>
            <person name="Bowers J.E."/>
            <person name="Van der Hulst R."/>
            <person name="Ayyampalayam S."/>
            <person name="Mercati F."/>
            <person name="Riccardi P."/>
            <person name="McKain M.R."/>
            <person name="Kakrana A."/>
            <person name="Tang H."/>
            <person name="Ray J."/>
            <person name="Groenendijk J."/>
            <person name="Arikit S."/>
            <person name="Mathioni S.M."/>
            <person name="Nakano M."/>
            <person name="Shan H."/>
            <person name="Telgmann-Rauber A."/>
            <person name="Kanno A."/>
            <person name="Yue Z."/>
            <person name="Chen H."/>
            <person name="Li W."/>
            <person name="Chen Y."/>
            <person name="Xu X."/>
            <person name="Zhang Y."/>
            <person name="Luo S."/>
            <person name="Chen H."/>
            <person name="Gao J."/>
            <person name="Mao Z."/>
            <person name="Pires J.C."/>
            <person name="Luo M."/>
            <person name="Kudrna D."/>
            <person name="Wing R.A."/>
            <person name="Meyers B.C."/>
            <person name="Yi K."/>
            <person name="Kong H."/>
            <person name="Lavrijsen P."/>
            <person name="Sunseri F."/>
            <person name="Falavigna A."/>
            <person name="Ye Y."/>
            <person name="Leebens-Mack J.H."/>
            <person name="Chen G."/>
        </authorList>
    </citation>
    <scope>NUCLEOTIDE SEQUENCE [LARGE SCALE GENOMIC DNA]</scope>
    <source>
        <strain evidence="3">cv. DH0086</strain>
    </source>
</reference>
<dbReference type="EMBL" id="CM007384">
    <property type="protein sequence ID" value="ONK72374.1"/>
    <property type="molecule type" value="Genomic_DNA"/>
</dbReference>
<dbReference type="Gene3D" id="1.25.40.10">
    <property type="entry name" value="Tetratricopeptide repeat domain"/>
    <property type="match status" value="1"/>
</dbReference>
<evidence type="ECO:0000313" key="3">
    <source>
        <dbReference type="Proteomes" id="UP000243459"/>
    </source>
</evidence>
<proteinExistence type="predicted"/>
<gene>
    <name evidence="2" type="ORF">A4U43_C04F18750</name>
</gene>
<keyword evidence="3" id="KW-1185">Reference proteome</keyword>
<dbReference type="Gramene" id="ONK72374">
    <property type="protein sequence ID" value="ONK72374"/>
    <property type="gene ID" value="A4U43_C04F18750"/>
</dbReference>
<feature type="signal peptide" evidence="1">
    <location>
        <begin position="1"/>
        <end position="15"/>
    </location>
</feature>
<name>A0A5P1F2I3_ASPOF</name>
<sequence length="150" mass="16643">MKFSISLMSLVVVLMQKFIITPFNLLLRDGCPQLHGRSVCEDMINSGSLPDKGKIGEIMNFFCEANKAKEAHLVYLTAEEKNLSPPRSSVDVLIRRLALNDETVSLALELLGNYPINSFKPATKTFPAIVNGMCKVKKSEEVKKIAIENS</sequence>
<evidence type="ECO:0000256" key="1">
    <source>
        <dbReference type="SAM" id="SignalP"/>
    </source>
</evidence>
<keyword evidence="1" id="KW-0732">Signal</keyword>
<evidence type="ECO:0000313" key="2">
    <source>
        <dbReference type="EMBL" id="ONK72374.1"/>
    </source>
</evidence>
<organism evidence="2 3">
    <name type="scientific">Asparagus officinalis</name>
    <name type="common">Garden asparagus</name>
    <dbReference type="NCBI Taxonomy" id="4686"/>
    <lineage>
        <taxon>Eukaryota</taxon>
        <taxon>Viridiplantae</taxon>
        <taxon>Streptophyta</taxon>
        <taxon>Embryophyta</taxon>
        <taxon>Tracheophyta</taxon>
        <taxon>Spermatophyta</taxon>
        <taxon>Magnoliopsida</taxon>
        <taxon>Liliopsida</taxon>
        <taxon>Asparagales</taxon>
        <taxon>Asparagaceae</taxon>
        <taxon>Asparagoideae</taxon>
        <taxon>Asparagus</taxon>
    </lineage>
</organism>
<dbReference type="Proteomes" id="UP000243459">
    <property type="component" value="Chromosome 4"/>
</dbReference>